<sequence>MEPPSQNSFRSRRSYPSLKHVSITPLTPRFPIDGDDDDHTAKDVESAGDYFSPRDETPGTPTTSYLASYSVPSTPGVLSSRSPSRPRHHSRSKSANRRFASDANIEAQDANQPLHPDHHRHHHRRHSSKMRSSQHHHHHQSDTDGRRDAEWMLRAGIALASSTREEKGQSWLAKRESSTSLLADGNNLDIDAPTSKPRSGRTTPAAFSRRGSRSRPISRRNSRPDLSMTTATTPGLEMTAASSPSGPTSTARDHQRPLSGGGHTPRHSDPETRHFVPDFVDERIRAEMETLQRDRWDEYSTSNGSPSSSVIDSDDSDSDDSSIDEQEMQRLTRERGFGLGNWFDRMVEWTVFGVDEWPDETLSKSAADGQKSSVDVHNDTASTAAAAVDNEDDDDDDDGASVSTASESEMPVSTEKADASAGGWQDAGWLLRAMRRSFF</sequence>
<name>A0A2I1CX44_ASPC2</name>
<keyword evidence="3" id="KW-1185">Reference proteome</keyword>
<dbReference type="Pfam" id="PF13136">
    <property type="entry name" value="DUF3984"/>
    <property type="match status" value="1"/>
</dbReference>
<comment type="caution">
    <text evidence="2">The sequence shown here is derived from an EMBL/GenBank/DDBJ whole genome shotgun (WGS) entry which is preliminary data.</text>
</comment>
<dbReference type="Proteomes" id="UP000234254">
    <property type="component" value="Unassembled WGS sequence"/>
</dbReference>
<feature type="compositionally biased region" description="Polar residues" evidence="1">
    <location>
        <begin position="59"/>
        <end position="77"/>
    </location>
</feature>
<feature type="compositionally biased region" description="Acidic residues" evidence="1">
    <location>
        <begin position="312"/>
        <end position="326"/>
    </location>
</feature>
<feature type="region of interest" description="Disordered" evidence="1">
    <location>
        <begin position="1"/>
        <end position="147"/>
    </location>
</feature>
<gene>
    <name evidence="2" type="ORF">P168DRAFT_329155</name>
</gene>
<evidence type="ECO:0000313" key="2">
    <source>
        <dbReference type="EMBL" id="PKY02192.1"/>
    </source>
</evidence>
<dbReference type="InterPro" id="IPR025040">
    <property type="entry name" value="DUF3984"/>
</dbReference>
<proteinExistence type="predicted"/>
<dbReference type="EMBL" id="MSFM01000010">
    <property type="protein sequence ID" value="PKY02192.1"/>
    <property type="molecule type" value="Genomic_DNA"/>
</dbReference>
<feature type="compositionally biased region" description="Polar residues" evidence="1">
    <location>
        <begin position="370"/>
        <end position="383"/>
    </location>
</feature>
<protein>
    <submittedName>
        <fullName evidence="2">Uncharacterized protein</fullName>
    </submittedName>
</protein>
<accession>A0A2I1CX44</accession>
<feature type="compositionally biased region" description="Basic residues" evidence="1">
    <location>
        <begin position="117"/>
        <end position="139"/>
    </location>
</feature>
<feature type="compositionally biased region" description="Acidic residues" evidence="1">
    <location>
        <begin position="389"/>
        <end position="399"/>
    </location>
</feature>
<dbReference type="AlphaFoldDB" id="A0A2I1CX44"/>
<dbReference type="RefSeq" id="XP_024690786.1">
    <property type="nucleotide sequence ID" value="XM_024841437.1"/>
</dbReference>
<dbReference type="GeneID" id="36548961"/>
<feature type="compositionally biased region" description="Basic and acidic residues" evidence="1">
    <location>
        <begin position="266"/>
        <end position="298"/>
    </location>
</feature>
<feature type="region of interest" description="Disordered" evidence="1">
    <location>
        <begin position="183"/>
        <end position="327"/>
    </location>
</feature>
<organism evidence="2 3">
    <name type="scientific">Aspergillus campestris (strain IBT 28561)</name>
    <dbReference type="NCBI Taxonomy" id="1392248"/>
    <lineage>
        <taxon>Eukaryota</taxon>
        <taxon>Fungi</taxon>
        <taxon>Dikarya</taxon>
        <taxon>Ascomycota</taxon>
        <taxon>Pezizomycotina</taxon>
        <taxon>Eurotiomycetes</taxon>
        <taxon>Eurotiomycetidae</taxon>
        <taxon>Eurotiales</taxon>
        <taxon>Aspergillaceae</taxon>
        <taxon>Aspergillus</taxon>
        <taxon>Aspergillus subgen. Circumdati</taxon>
    </lineage>
</organism>
<reference evidence="2" key="1">
    <citation type="submission" date="2016-12" db="EMBL/GenBank/DDBJ databases">
        <title>The genomes of Aspergillus section Nigri reveals drivers in fungal speciation.</title>
        <authorList>
            <consortium name="DOE Joint Genome Institute"/>
            <person name="Vesth T.C."/>
            <person name="Nybo J."/>
            <person name="Theobald S."/>
            <person name="Brandl J."/>
            <person name="Frisvad J.C."/>
            <person name="Nielsen K.F."/>
            <person name="Lyhne E.K."/>
            <person name="Kogle M.E."/>
            <person name="Kuo A."/>
            <person name="Riley R."/>
            <person name="Clum A."/>
            <person name="Nolan M."/>
            <person name="Lipzen A."/>
            <person name="Salamov A."/>
            <person name="Henrissat B."/>
            <person name="Wiebenga A."/>
            <person name="De vries R.P."/>
            <person name="Grigoriev I.V."/>
            <person name="Mortensen U.H."/>
            <person name="Andersen M.R."/>
            <person name="Baker S.E."/>
        </authorList>
    </citation>
    <scope>NUCLEOTIDE SEQUENCE</scope>
    <source>
        <strain evidence="2">IBT 28561</strain>
    </source>
</reference>
<feature type="compositionally biased region" description="Basic residues" evidence="1">
    <location>
        <begin position="210"/>
        <end position="221"/>
    </location>
</feature>
<feature type="compositionally biased region" description="Low complexity" evidence="1">
    <location>
        <begin position="239"/>
        <end position="250"/>
    </location>
</feature>
<evidence type="ECO:0000256" key="1">
    <source>
        <dbReference type="SAM" id="MobiDB-lite"/>
    </source>
</evidence>
<dbReference type="VEuPathDB" id="FungiDB:P168DRAFT_329155"/>
<dbReference type="OrthoDB" id="5428495at2759"/>
<evidence type="ECO:0000313" key="3">
    <source>
        <dbReference type="Proteomes" id="UP000234254"/>
    </source>
</evidence>
<feature type="compositionally biased region" description="Basic residues" evidence="1">
    <location>
        <begin position="84"/>
        <end position="96"/>
    </location>
</feature>
<feature type="region of interest" description="Disordered" evidence="1">
    <location>
        <begin position="363"/>
        <end position="422"/>
    </location>
</feature>